<keyword evidence="1" id="KW-0472">Membrane</keyword>
<protein>
    <recommendedName>
        <fullName evidence="4">Small multi-drug export protein</fullName>
    </recommendedName>
</protein>
<feature type="transmembrane region" description="Helical" evidence="1">
    <location>
        <begin position="105"/>
        <end position="132"/>
    </location>
</feature>
<accession>A0A1G8PRN3</accession>
<gene>
    <name evidence="2" type="ORF">CJ205_04965</name>
</gene>
<feature type="transmembrane region" description="Helical" evidence="1">
    <location>
        <begin position="17"/>
        <end position="40"/>
    </location>
</feature>
<dbReference type="AlphaFoldDB" id="A0A1G8PRN3"/>
<organism evidence="2 3">
    <name type="scientific">Dolosicoccus paucivorans</name>
    <dbReference type="NCBI Taxonomy" id="84521"/>
    <lineage>
        <taxon>Bacteria</taxon>
        <taxon>Bacillati</taxon>
        <taxon>Bacillota</taxon>
        <taxon>Bacilli</taxon>
        <taxon>Lactobacillales</taxon>
        <taxon>Aerococcaceae</taxon>
        <taxon>Dolosicoccus</taxon>
    </lineage>
</organism>
<evidence type="ECO:0000256" key="1">
    <source>
        <dbReference type="SAM" id="Phobius"/>
    </source>
</evidence>
<reference evidence="2 3" key="1">
    <citation type="submission" date="2017-09" db="EMBL/GenBank/DDBJ databases">
        <title>Bacterial strain isolated from the female urinary microbiota.</title>
        <authorList>
            <person name="Thomas-White K."/>
            <person name="Kumar N."/>
            <person name="Forster S."/>
            <person name="Putonti C."/>
            <person name="Lawley T."/>
            <person name="Wolfe A.J."/>
        </authorList>
    </citation>
    <scope>NUCLEOTIDE SEQUENCE [LARGE SCALE GENOMIC DNA]</scope>
    <source>
        <strain evidence="2 3">UMB0852</strain>
    </source>
</reference>
<dbReference type="Pfam" id="PF06695">
    <property type="entry name" value="Sm_multidrug_ex"/>
    <property type="match status" value="1"/>
</dbReference>
<feature type="transmembrane region" description="Helical" evidence="1">
    <location>
        <begin position="144"/>
        <end position="165"/>
    </location>
</feature>
<evidence type="ECO:0008006" key="4">
    <source>
        <dbReference type="Google" id="ProtNLM"/>
    </source>
</evidence>
<dbReference type="PANTHER" id="PTHR36007:SF2">
    <property type="entry name" value="TRANSPORT PROTEIN-RELATED"/>
    <property type="match status" value="1"/>
</dbReference>
<dbReference type="InterPro" id="IPR009577">
    <property type="entry name" value="Sm_multidrug_ex"/>
</dbReference>
<name>A0A1G8PRN3_9LACT</name>
<evidence type="ECO:0000313" key="3">
    <source>
        <dbReference type="Proteomes" id="UP000235682"/>
    </source>
</evidence>
<comment type="caution">
    <text evidence="2">The sequence shown here is derived from an EMBL/GenBank/DDBJ whole genome shotgun (WGS) entry which is preliminary data.</text>
</comment>
<sequence length="167" mass="18252">MVETVIEFFQHYFTPKMIVFLISMIPVLELRGGLIAASILGVPWKEAALIGIIGNAIPVPFIIYFIEYILNFLSKHGPIKGFASKMVTKGREKGAELSHKYPNSIWLGLLLFVGIPLPGTGAWTGSLIAAFLGRPPLKSMVPIGLGLVLATTIMLMITYFVPSLFGF</sequence>
<evidence type="ECO:0000313" key="2">
    <source>
        <dbReference type="EMBL" id="PMC58333.1"/>
    </source>
</evidence>
<feature type="transmembrane region" description="Helical" evidence="1">
    <location>
        <begin position="47"/>
        <end position="66"/>
    </location>
</feature>
<dbReference type="OrthoDB" id="360192at2"/>
<keyword evidence="1" id="KW-0812">Transmembrane</keyword>
<dbReference type="PANTHER" id="PTHR36007">
    <property type="entry name" value="TRANSPORT PROTEIN-RELATED"/>
    <property type="match status" value="1"/>
</dbReference>
<dbReference type="Proteomes" id="UP000235682">
    <property type="component" value="Unassembled WGS sequence"/>
</dbReference>
<keyword evidence="3" id="KW-1185">Reference proteome</keyword>
<keyword evidence="1" id="KW-1133">Transmembrane helix</keyword>
<proteinExistence type="predicted"/>
<dbReference type="EMBL" id="PNHE01000017">
    <property type="protein sequence ID" value="PMC58333.1"/>
    <property type="molecule type" value="Genomic_DNA"/>
</dbReference>
<dbReference type="RefSeq" id="WP_092086972.1">
    <property type="nucleotide sequence ID" value="NZ_FNEL01000082.1"/>
</dbReference>